<organism evidence="2 3">
    <name type="scientific">Epilithonimonas ginsengisoli</name>
    <dbReference type="NCBI Taxonomy" id="1245592"/>
    <lineage>
        <taxon>Bacteria</taxon>
        <taxon>Pseudomonadati</taxon>
        <taxon>Bacteroidota</taxon>
        <taxon>Flavobacteriia</taxon>
        <taxon>Flavobacteriales</taxon>
        <taxon>Weeksellaceae</taxon>
        <taxon>Chryseobacterium group</taxon>
        <taxon>Epilithonimonas</taxon>
    </lineage>
</organism>
<reference evidence="2 3" key="1">
    <citation type="submission" date="2023-11" db="EMBL/GenBank/DDBJ databases">
        <title>First isolation, identification, and characterization of non-pathogenic Epilithonimonas ginsengisoli isolated from diseased farmed rainbow trout (Oncorhynchus mykiss) in Chile.</title>
        <authorList>
            <person name="Miranda C.D."/>
            <person name="Irgang R."/>
            <person name="Concha C."/>
            <person name="Rojas R."/>
            <person name="Avendano R."/>
        </authorList>
    </citation>
    <scope>NUCLEOTIDE SEQUENCE [LARGE SCALE GENOMIC DNA]</scope>
    <source>
        <strain evidence="2 3">FP99</strain>
    </source>
</reference>
<gene>
    <name evidence="2" type="ORF">NG800_013395</name>
</gene>
<protein>
    <recommendedName>
        <fullName evidence="4">DUF4230 domain-containing protein</fullName>
    </recommendedName>
</protein>
<dbReference type="Proteomes" id="UP001204439">
    <property type="component" value="Unassembled WGS sequence"/>
</dbReference>
<evidence type="ECO:0000256" key="1">
    <source>
        <dbReference type="SAM" id="Phobius"/>
    </source>
</evidence>
<keyword evidence="1" id="KW-0472">Membrane</keyword>
<dbReference type="EMBL" id="JAMXLT020000024">
    <property type="protein sequence ID" value="MDW8549914.1"/>
    <property type="molecule type" value="Genomic_DNA"/>
</dbReference>
<keyword evidence="3" id="KW-1185">Reference proteome</keyword>
<keyword evidence="1" id="KW-1133">Transmembrane helix</keyword>
<accession>A0ABU4JJN8</accession>
<evidence type="ECO:0000313" key="2">
    <source>
        <dbReference type="EMBL" id="MDW8549914.1"/>
    </source>
</evidence>
<proteinExistence type="predicted"/>
<evidence type="ECO:0000313" key="3">
    <source>
        <dbReference type="Proteomes" id="UP001204439"/>
    </source>
</evidence>
<sequence length="149" mass="17222">MKKKTLIIVGILLFILMCICIGFLILGYGYGGGRAVRPVEPSQFIINLEEEIKKEVKSSGTVIDTPRNYELDNCDKYGFIQQDVSIYIDNDSLKNELALKTYIINVNKRLQNIFPYKKKCYDSVVIQTQYFDKKIDSTINNRFSFPMIK</sequence>
<keyword evidence="1" id="KW-0812">Transmembrane</keyword>
<comment type="caution">
    <text evidence="2">The sequence shown here is derived from an EMBL/GenBank/DDBJ whole genome shotgun (WGS) entry which is preliminary data.</text>
</comment>
<name>A0ABU4JJN8_9FLAO</name>
<evidence type="ECO:0008006" key="4">
    <source>
        <dbReference type="Google" id="ProtNLM"/>
    </source>
</evidence>
<feature type="transmembrane region" description="Helical" evidence="1">
    <location>
        <begin position="6"/>
        <end position="28"/>
    </location>
</feature>
<dbReference type="RefSeq" id="WP_063968243.1">
    <property type="nucleotide sequence ID" value="NZ_JAMXLT020000024.1"/>
</dbReference>